<dbReference type="Proteomes" id="UP001174997">
    <property type="component" value="Unassembled WGS sequence"/>
</dbReference>
<sequence length="585" mass="64628">MSDGDNNRKVTSPGSPPTMNLATSLDEMLGYQQARRLSMAGSGKTNAPKMEKQPELKSESGVAAETDEIPIKLETSIGSEHGTVEGNVVVEIDSPVKVESPAQSDHQAADVGENEPVIKTEAAADSEQGPEIKEESDSASELPFGFPMPPRAAKTPVKTENQVAESPKIKKESSGSDYAITVKEESLTVSDEAASNKPEEDSANSEGKSEREESPPSPPAPKVRIMTYHRDADIYVRVRNSTALGYGYARVRRDALMSASDVLKEKFGNAGNVIVMEDEHDSPFGLNVVFSMLHHKYHDLGARPTIADLYGLAQVVEKYNVPHVIVPFAEKWLVQDLNFRVIMAGEALNNERVMELTWIFGEGRWFSRTLPKVAREATLKDGVLMGAEGPFAGRVPDYLIDLMAKHRRQCLAKLRQSIDNPLSELIKGSRLYCRATDANDEVKESCIHQQLGGMISGLTIAGLIPFPEVDKYTGSITELIKKLQGIRPTRYKVPGISPHLDTHQNCGIRHLQSLKNIVALPMHLTAQIYQDFKRRGQKTGVFSAELYNELKFSQAADEITPVVTDFRADQDHFVQITWEYAKIEE</sequence>
<reference evidence="2" key="1">
    <citation type="submission" date="2023-06" db="EMBL/GenBank/DDBJ databases">
        <title>Genome-scale phylogeny and comparative genomics of the fungal order Sordariales.</title>
        <authorList>
            <consortium name="Lawrence Berkeley National Laboratory"/>
            <person name="Hensen N."/>
            <person name="Bonometti L."/>
            <person name="Westerberg I."/>
            <person name="Brannstrom I.O."/>
            <person name="Guillou S."/>
            <person name="Cros-Aarteil S."/>
            <person name="Calhoun S."/>
            <person name="Haridas S."/>
            <person name="Kuo A."/>
            <person name="Mondo S."/>
            <person name="Pangilinan J."/>
            <person name="Riley R."/>
            <person name="Labutti K."/>
            <person name="Andreopoulos B."/>
            <person name="Lipzen A."/>
            <person name="Chen C."/>
            <person name="Yanf M."/>
            <person name="Daum C."/>
            <person name="Ng V."/>
            <person name="Clum A."/>
            <person name="Steindorff A."/>
            <person name="Ohm R."/>
            <person name="Martin F."/>
            <person name="Silar P."/>
            <person name="Natvig D."/>
            <person name="Lalanne C."/>
            <person name="Gautier V."/>
            <person name="Ament-Velasquez S.L."/>
            <person name="Kruys A."/>
            <person name="Hutchinson M.I."/>
            <person name="Powell A.J."/>
            <person name="Barry K."/>
            <person name="Miller A.N."/>
            <person name="Grigoriev I.V."/>
            <person name="Debuchy R."/>
            <person name="Gladieux P."/>
            <person name="Thoren M.H."/>
            <person name="Johannesson H."/>
        </authorList>
    </citation>
    <scope>NUCLEOTIDE SEQUENCE</scope>
    <source>
        <strain evidence="2">CBS 307.81</strain>
    </source>
</reference>
<feature type="region of interest" description="Disordered" evidence="1">
    <location>
        <begin position="96"/>
        <end position="223"/>
    </location>
</feature>
<feature type="compositionally biased region" description="Polar residues" evidence="1">
    <location>
        <begin position="9"/>
        <end position="22"/>
    </location>
</feature>
<dbReference type="AlphaFoldDB" id="A0AA39ZJI2"/>
<gene>
    <name evidence="2" type="ORF">QBC41DRAFT_383942</name>
</gene>
<protein>
    <submittedName>
        <fullName evidence="2">Uncharacterized protein</fullName>
    </submittedName>
</protein>
<evidence type="ECO:0000256" key="1">
    <source>
        <dbReference type="SAM" id="MobiDB-lite"/>
    </source>
</evidence>
<comment type="caution">
    <text evidence="2">The sequence shown here is derived from an EMBL/GenBank/DDBJ whole genome shotgun (WGS) entry which is preliminary data.</text>
</comment>
<feature type="compositionally biased region" description="Basic and acidic residues" evidence="1">
    <location>
        <begin position="49"/>
        <end position="58"/>
    </location>
</feature>
<organism evidence="2 3">
    <name type="scientific">Cercophora samala</name>
    <dbReference type="NCBI Taxonomy" id="330535"/>
    <lineage>
        <taxon>Eukaryota</taxon>
        <taxon>Fungi</taxon>
        <taxon>Dikarya</taxon>
        <taxon>Ascomycota</taxon>
        <taxon>Pezizomycotina</taxon>
        <taxon>Sordariomycetes</taxon>
        <taxon>Sordariomycetidae</taxon>
        <taxon>Sordariales</taxon>
        <taxon>Lasiosphaeriaceae</taxon>
        <taxon>Cercophora</taxon>
    </lineage>
</organism>
<evidence type="ECO:0000313" key="2">
    <source>
        <dbReference type="EMBL" id="KAK0671945.1"/>
    </source>
</evidence>
<dbReference type="EMBL" id="JAULSY010000017">
    <property type="protein sequence ID" value="KAK0671945.1"/>
    <property type="molecule type" value="Genomic_DNA"/>
</dbReference>
<evidence type="ECO:0000313" key="3">
    <source>
        <dbReference type="Proteomes" id="UP001174997"/>
    </source>
</evidence>
<name>A0AA39ZJI2_9PEZI</name>
<accession>A0AA39ZJI2</accession>
<keyword evidence="3" id="KW-1185">Reference proteome</keyword>
<feature type="region of interest" description="Disordered" evidence="1">
    <location>
        <begin position="1"/>
        <end position="22"/>
    </location>
</feature>
<feature type="region of interest" description="Disordered" evidence="1">
    <location>
        <begin position="38"/>
        <end position="68"/>
    </location>
</feature>
<proteinExistence type="predicted"/>